<dbReference type="Proteomes" id="UP001342314">
    <property type="component" value="Unassembled WGS sequence"/>
</dbReference>
<feature type="region of interest" description="Disordered" evidence="1">
    <location>
        <begin position="1"/>
        <end position="386"/>
    </location>
</feature>
<feature type="compositionally biased region" description="Acidic residues" evidence="1">
    <location>
        <begin position="333"/>
        <end position="342"/>
    </location>
</feature>
<feature type="compositionally biased region" description="Low complexity" evidence="1">
    <location>
        <begin position="312"/>
        <end position="332"/>
    </location>
</feature>
<evidence type="ECO:0000313" key="2">
    <source>
        <dbReference type="EMBL" id="GJN92343.1"/>
    </source>
</evidence>
<feature type="compositionally biased region" description="Low complexity" evidence="1">
    <location>
        <begin position="236"/>
        <end position="258"/>
    </location>
</feature>
<feature type="compositionally biased region" description="Low complexity" evidence="1">
    <location>
        <begin position="265"/>
        <end position="279"/>
    </location>
</feature>
<feature type="compositionally biased region" description="Basic and acidic residues" evidence="1">
    <location>
        <begin position="105"/>
        <end position="114"/>
    </location>
</feature>
<evidence type="ECO:0008006" key="4">
    <source>
        <dbReference type="Google" id="ProtNLM"/>
    </source>
</evidence>
<feature type="compositionally biased region" description="Low complexity" evidence="1">
    <location>
        <begin position="80"/>
        <end position="89"/>
    </location>
</feature>
<feature type="compositionally biased region" description="Basic and acidic residues" evidence="1">
    <location>
        <begin position="436"/>
        <end position="468"/>
    </location>
</feature>
<reference evidence="2 3" key="1">
    <citation type="submission" date="2021-12" db="EMBL/GenBank/DDBJ databases">
        <title>High titer production of polyol ester of fatty acids by Rhodotorula paludigena BS15 towards product separation-free biomass refinery.</title>
        <authorList>
            <person name="Mano J."/>
            <person name="Ono H."/>
            <person name="Tanaka T."/>
            <person name="Naito K."/>
            <person name="Sushida H."/>
            <person name="Ike M."/>
            <person name="Tokuyasu K."/>
            <person name="Kitaoka M."/>
        </authorList>
    </citation>
    <scope>NUCLEOTIDE SEQUENCE [LARGE SCALE GENOMIC DNA]</scope>
    <source>
        <strain evidence="2 3">BS15</strain>
    </source>
</reference>
<dbReference type="AlphaFoldDB" id="A0AAV5GQ91"/>
<feature type="compositionally biased region" description="Acidic residues" evidence="1">
    <location>
        <begin position="469"/>
        <end position="485"/>
    </location>
</feature>
<organism evidence="2 3">
    <name type="scientific">Rhodotorula paludigena</name>
    <dbReference type="NCBI Taxonomy" id="86838"/>
    <lineage>
        <taxon>Eukaryota</taxon>
        <taxon>Fungi</taxon>
        <taxon>Dikarya</taxon>
        <taxon>Basidiomycota</taxon>
        <taxon>Pucciniomycotina</taxon>
        <taxon>Microbotryomycetes</taxon>
        <taxon>Sporidiobolales</taxon>
        <taxon>Sporidiobolaceae</taxon>
        <taxon>Rhodotorula</taxon>
    </lineage>
</organism>
<feature type="compositionally biased region" description="Low complexity" evidence="1">
    <location>
        <begin position="49"/>
        <end position="72"/>
    </location>
</feature>
<evidence type="ECO:0000313" key="3">
    <source>
        <dbReference type="Proteomes" id="UP001342314"/>
    </source>
</evidence>
<comment type="caution">
    <text evidence="2">The sequence shown here is derived from an EMBL/GenBank/DDBJ whole genome shotgun (WGS) entry which is preliminary data.</text>
</comment>
<feature type="compositionally biased region" description="Low complexity" evidence="1">
    <location>
        <begin position="26"/>
        <end position="37"/>
    </location>
</feature>
<name>A0AAV5GQ91_9BASI</name>
<gene>
    <name evidence="2" type="ORF">Rhopal_005373-T1</name>
</gene>
<feature type="compositionally biased region" description="Low complexity" evidence="1">
    <location>
        <begin position="118"/>
        <end position="141"/>
    </location>
</feature>
<dbReference type="EMBL" id="BQKY01000011">
    <property type="protein sequence ID" value="GJN92343.1"/>
    <property type="molecule type" value="Genomic_DNA"/>
</dbReference>
<proteinExistence type="predicted"/>
<sequence length="485" mass="50516">MQHPAPHPLTPSPAFESLPPHPLSAPLPSYAHPQQPAAPRPRLKRSHGSTSTLPPSSADSPSPRLAPALPVVAPAPTPADAPAAPWSSVGGAHLRTRSSSSTLDPIKEWPHAELDGTAPVASQPQPVPVSQPGGLGLQLDGAAGGVWASPGRDEDDEGRRTAKRRRVAPDHEAFGRMSLASPLGVTSPGLPSPTAPPTLPQNSGGYLPSVPIGANAQQLPTPPSIVSSSRAPALTPLHVPSAAAPPSLPAGSPLPLHLQQRDVRSPLSSSPTLPSASLPAAPPTSPVASAHGGARAPNGGAGQLPTVPWSQSAFFPAAPPAAASDSSRPAADADAEEEDDEIEMRPAAGSWDLDPHRVYVASLSDDDEDCDPPHAQGQGHEPLAVNPLALRAAKSAGGLPEKLVERLRREAEKAQRGSLILYRGSEKSGGEGGSLEGRRERDEREERRRESWREFERAREMEERGHDADGEEAVDDGGMDVDMEL</sequence>
<feature type="compositionally biased region" description="Pro residues" evidence="1">
    <location>
        <begin position="1"/>
        <end position="11"/>
    </location>
</feature>
<evidence type="ECO:0000256" key="1">
    <source>
        <dbReference type="SAM" id="MobiDB-lite"/>
    </source>
</evidence>
<protein>
    <recommendedName>
        <fullName evidence="4">Proteophosphoglycan ppg4</fullName>
    </recommendedName>
</protein>
<keyword evidence="3" id="KW-1185">Reference proteome</keyword>
<accession>A0AAV5GQ91</accession>
<feature type="region of interest" description="Disordered" evidence="1">
    <location>
        <begin position="410"/>
        <end position="485"/>
    </location>
</feature>
<feature type="compositionally biased region" description="Polar residues" evidence="1">
    <location>
        <begin position="215"/>
        <end position="230"/>
    </location>
</feature>
<feature type="compositionally biased region" description="Pro residues" evidence="1">
    <location>
        <begin position="190"/>
        <end position="199"/>
    </location>
</feature>